<dbReference type="Proteomes" id="UP000194236">
    <property type="component" value="Unassembled WGS sequence"/>
</dbReference>
<dbReference type="OrthoDB" id="10511573at2759"/>
<feature type="compositionally biased region" description="Basic residues" evidence="1">
    <location>
        <begin position="173"/>
        <end position="184"/>
    </location>
</feature>
<feature type="compositionally biased region" description="Low complexity" evidence="1">
    <location>
        <begin position="163"/>
        <end position="172"/>
    </location>
</feature>
<sequence length="213" mass="24165">MIINENMNDGKKKLKQILDNYHGNNGYNNRRTNRCHFDTTVLSNHRKYLKHKIQSLESVNKSSTLYYELPVNNGFSLFTIKSPNPRSKEISKSKRRINSNQSSKGFKHFDRSSECSMIPSQLNEYLESNYNHRSVHRKSIASNDHHHYAVAIAFEISTRSPTKKQPPSSSTLKSKKSSKPKKQSKNSLAKPSTSSSGSSSKSMSKRGLIDGND</sequence>
<proteinExistence type="predicted"/>
<feature type="region of interest" description="Disordered" evidence="1">
    <location>
        <begin position="158"/>
        <end position="213"/>
    </location>
</feature>
<dbReference type="AlphaFoldDB" id="A0A1Y3B7U2"/>
<organism evidence="2 3">
    <name type="scientific">Euroglyphus maynei</name>
    <name type="common">Mayne's house dust mite</name>
    <dbReference type="NCBI Taxonomy" id="6958"/>
    <lineage>
        <taxon>Eukaryota</taxon>
        <taxon>Metazoa</taxon>
        <taxon>Ecdysozoa</taxon>
        <taxon>Arthropoda</taxon>
        <taxon>Chelicerata</taxon>
        <taxon>Arachnida</taxon>
        <taxon>Acari</taxon>
        <taxon>Acariformes</taxon>
        <taxon>Sarcoptiformes</taxon>
        <taxon>Astigmata</taxon>
        <taxon>Psoroptidia</taxon>
        <taxon>Analgoidea</taxon>
        <taxon>Pyroglyphidae</taxon>
        <taxon>Pyroglyphinae</taxon>
        <taxon>Euroglyphus</taxon>
    </lineage>
</organism>
<accession>A0A1Y3B7U2</accession>
<evidence type="ECO:0000313" key="2">
    <source>
        <dbReference type="EMBL" id="OTF75305.1"/>
    </source>
</evidence>
<evidence type="ECO:0000313" key="3">
    <source>
        <dbReference type="Proteomes" id="UP000194236"/>
    </source>
</evidence>
<comment type="caution">
    <text evidence="2">The sequence shown here is derived from an EMBL/GenBank/DDBJ whole genome shotgun (WGS) entry which is preliminary data.</text>
</comment>
<feature type="compositionally biased region" description="Low complexity" evidence="1">
    <location>
        <begin position="185"/>
        <end position="202"/>
    </location>
</feature>
<dbReference type="EMBL" id="MUJZ01042623">
    <property type="protein sequence ID" value="OTF75305.1"/>
    <property type="molecule type" value="Genomic_DNA"/>
</dbReference>
<gene>
    <name evidence="2" type="ORF">BLA29_001393</name>
</gene>
<keyword evidence="3" id="KW-1185">Reference proteome</keyword>
<name>A0A1Y3B7U2_EURMA</name>
<reference evidence="2 3" key="1">
    <citation type="submission" date="2017-03" db="EMBL/GenBank/DDBJ databases">
        <title>Genome Survey of Euroglyphus maynei.</title>
        <authorList>
            <person name="Arlian L.G."/>
            <person name="Morgan M.S."/>
            <person name="Rider S.D."/>
        </authorList>
    </citation>
    <scope>NUCLEOTIDE SEQUENCE [LARGE SCALE GENOMIC DNA]</scope>
    <source>
        <strain evidence="2">Arlian Lab</strain>
        <tissue evidence="2">Whole body</tissue>
    </source>
</reference>
<feature type="region of interest" description="Disordered" evidence="1">
    <location>
        <begin position="82"/>
        <end position="112"/>
    </location>
</feature>
<protein>
    <submittedName>
        <fullName evidence="2">Uncharacterized protein</fullName>
    </submittedName>
</protein>
<feature type="non-terminal residue" evidence="2">
    <location>
        <position position="213"/>
    </location>
</feature>
<evidence type="ECO:0000256" key="1">
    <source>
        <dbReference type="SAM" id="MobiDB-lite"/>
    </source>
</evidence>